<dbReference type="AlphaFoldDB" id="A0AAD9R829"/>
<feature type="non-terminal residue" evidence="2">
    <location>
        <position position="204"/>
    </location>
</feature>
<dbReference type="EMBL" id="JAIFRP010004929">
    <property type="protein sequence ID" value="KAK2574781.1"/>
    <property type="molecule type" value="Genomic_DNA"/>
</dbReference>
<dbReference type="Proteomes" id="UP001258017">
    <property type="component" value="Unassembled WGS sequence"/>
</dbReference>
<feature type="compositionally biased region" description="Basic residues" evidence="1">
    <location>
        <begin position="194"/>
        <end position="204"/>
    </location>
</feature>
<proteinExistence type="predicted"/>
<feature type="non-terminal residue" evidence="2">
    <location>
        <position position="1"/>
    </location>
</feature>
<comment type="caution">
    <text evidence="2">The sequence shown here is derived from an EMBL/GenBank/DDBJ whole genome shotgun (WGS) entry which is preliminary data.</text>
</comment>
<protein>
    <submittedName>
        <fullName evidence="2">Uncharacterized protein</fullName>
    </submittedName>
</protein>
<evidence type="ECO:0000313" key="2">
    <source>
        <dbReference type="EMBL" id="KAK2574781.1"/>
    </source>
</evidence>
<feature type="compositionally biased region" description="Basic and acidic residues" evidence="1">
    <location>
        <begin position="119"/>
        <end position="133"/>
    </location>
</feature>
<reference evidence="2" key="1">
    <citation type="submission" date="2021-08" db="EMBL/GenBank/DDBJ databases">
        <authorList>
            <person name="Misof B."/>
            <person name="Oliver O."/>
            <person name="Podsiadlowski L."/>
            <person name="Donath A."/>
            <person name="Peters R."/>
            <person name="Mayer C."/>
            <person name="Rust J."/>
            <person name="Gunkel S."/>
            <person name="Lesny P."/>
            <person name="Martin S."/>
            <person name="Oeyen J.P."/>
            <person name="Petersen M."/>
            <person name="Panagiotis P."/>
            <person name="Wilbrandt J."/>
            <person name="Tanja T."/>
        </authorList>
    </citation>
    <scope>NUCLEOTIDE SEQUENCE</scope>
    <source>
        <strain evidence="2">GBR_01_08_01A</strain>
        <tissue evidence="2">Thorax + abdomen</tissue>
    </source>
</reference>
<accession>A0AAD9R829</accession>
<feature type="region of interest" description="Disordered" evidence="1">
    <location>
        <begin position="99"/>
        <end position="150"/>
    </location>
</feature>
<name>A0AAD9R829_9HYME</name>
<sequence length="204" mass="23745">DGTYANRITDELEDDNYTNRNNRLDVLHDEIEHLMSTLRDRYDEKRDRLKNRYVKDGIRNFRDIVNSPDDKILDDEIITRTKRLQDLLERYDKLRGKVDENGTGGVKRSNVYRYRRKRRDVDRGKGNRAKRDTAATNGGGAISNFSVPNFQENDSDRIATIFLSYFLKDDQHTPTTDSGHGVGTTSSRTERSRVSKRRKRATSN</sequence>
<keyword evidence="3" id="KW-1185">Reference proteome</keyword>
<gene>
    <name evidence="2" type="ORF">KPH14_013101</name>
</gene>
<evidence type="ECO:0000256" key="1">
    <source>
        <dbReference type="SAM" id="MobiDB-lite"/>
    </source>
</evidence>
<reference evidence="2" key="2">
    <citation type="journal article" date="2023" name="Commun. Biol.">
        <title>Intrasexual cuticular hydrocarbon dimorphism in a wasp sheds light on hydrocarbon biosynthesis genes in Hymenoptera.</title>
        <authorList>
            <person name="Moris V.C."/>
            <person name="Podsiadlowski L."/>
            <person name="Martin S."/>
            <person name="Oeyen J.P."/>
            <person name="Donath A."/>
            <person name="Petersen M."/>
            <person name="Wilbrandt J."/>
            <person name="Misof B."/>
            <person name="Liedtke D."/>
            <person name="Thamm M."/>
            <person name="Scheiner R."/>
            <person name="Schmitt T."/>
            <person name="Niehuis O."/>
        </authorList>
    </citation>
    <scope>NUCLEOTIDE SEQUENCE</scope>
    <source>
        <strain evidence="2">GBR_01_08_01A</strain>
    </source>
</reference>
<organism evidence="2 3">
    <name type="scientific">Odynerus spinipes</name>
    <dbReference type="NCBI Taxonomy" id="1348599"/>
    <lineage>
        <taxon>Eukaryota</taxon>
        <taxon>Metazoa</taxon>
        <taxon>Ecdysozoa</taxon>
        <taxon>Arthropoda</taxon>
        <taxon>Hexapoda</taxon>
        <taxon>Insecta</taxon>
        <taxon>Pterygota</taxon>
        <taxon>Neoptera</taxon>
        <taxon>Endopterygota</taxon>
        <taxon>Hymenoptera</taxon>
        <taxon>Apocrita</taxon>
        <taxon>Aculeata</taxon>
        <taxon>Vespoidea</taxon>
        <taxon>Vespidae</taxon>
        <taxon>Eumeninae</taxon>
        <taxon>Odynerus</taxon>
    </lineage>
</organism>
<evidence type="ECO:0000313" key="3">
    <source>
        <dbReference type="Proteomes" id="UP001258017"/>
    </source>
</evidence>
<feature type="region of interest" description="Disordered" evidence="1">
    <location>
        <begin position="170"/>
        <end position="204"/>
    </location>
</feature>